<accession>A0A8J7PMQ2</accession>
<dbReference type="InterPro" id="IPR036890">
    <property type="entry name" value="HATPase_C_sf"/>
</dbReference>
<dbReference type="Pfam" id="PF10090">
    <property type="entry name" value="HPTransfase"/>
    <property type="match status" value="1"/>
</dbReference>
<comment type="caution">
    <text evidence="2">The sequence shown here is derived from an EMBL/GenBank/DDBJ whole genome shotgun (WGS) entry which is preliminary data.</text>
</comment>
<evidence type="ECO:0000313" key="2">
    <source>
        <dbReference type="EMBL" id="MBN9413408.1"/>
    </source>
</evidence>
<proteinExistence type="predicted"/>
<dbReference type="EMBL" id="JAFKGL010000023">
    <property type="protein sequence ID" value="MBN9413408.1"/>
    <property type="molecule type" value="Genomic_DNA"/>
</dbReference>
<dbReference type="AlphaFoldDB" id="A0A8J7PMQ2"/>
<reference evidence="2" key="1">
    <citation type="submission" date="2021-02" db="EMBL/GenBank/DDBJ databases">
        <title>Thiocyanate and organic carbon inputs drive convergent selection for specific autotrophic Afipia and Thiobacillus strains within complex microbiomes.</title>
        <authorList>
            <person name="Huddy R.J."/>
            <person name="Sachdeva R."/>
            <person name="Kadzinga F."/>
            <person name="Kantor R.S."/>
            <person name="Harrison S.T.L."/>
            <person name="Banfield J.F."/>
        </authorList>
    </citation>
    <scope>NUCLEOTIDE SEQUENCE</scope>
    <source>
        <strain evidence="2">SCN18_10_11_15_R4_P_38_20</strain>
    </source>
</reference>
<dbReference type="Gene3D" id="3.30.565.10">
    <property type="entry name" value="Histidine kinase-like ATPase, C-terminal domain"/>
    <property type="match status" value="1"/>
</dbReference>
<organism evidence="2 3">
    <name type="scientific">Candidatus Paracaedimonas acanthamoebae</name>
    <dbReference type="NCBI Taxonomy" id="244581"/>
    <lineage>
        <taxon>Bacteria</taxon>
        <taxon>Pseudomonadati</taxon>
        <taxon>Pseudomonadota</taxon>
        <taxon>Alphaproteobacteria</taxon>
        <taxon>Holosporales</taxon>
        <taxon>Caedimonadaceae</taxon>
        <taxon>Candidatus Paracaedimonas</taxon>
    </lineage>
</organism>
<feature type="domain" description="Histidine phosphotransferase ChpT C-terminal" evidence="1">
    <location>
        <begin position="78"/>
        <end position="199"/>
    </location>
</feature>
<sequence>MNLIKFSQMLCSRLCHDLITPIGAINTSLELLEESDPEDRLQLLELAKQSAEKAIRKLVFCRAAFGYSSDSHLSTIDQAKKLLQDFLMLNKIELLWEKEIQQSSEISSTFSQYAQVIANLSFICAEIAPYGGQLLIEFIKPQIIRLHLKGKLVPLRPIILSSLTGELSEDEMSSHVIQAIYTRMLCEKLYLALEINHQERVSLEFILRGND</sequence>
<gene>
    <name evidence="2" type="ORF">J0H12_05750</name>
</gene>
<dbReference type="Proteomes" id="UP000664414">
    <property type="component" value="Unassembled WGS sequence"/>
</dbReference>
<dbReference type="InterPro" id="IPR018762">
    <property type="entry name" value="ChpT_C"/>
</dbReference>
<name>A0A8J7PMQ2_9PROT</name>
<evidence type="ECO:0000313" key="3">
    <source>
        <dbReference type="Proteomes" id="UP000664414"/>
    </source>
</evidence>
<protein>
    <recommendedName>
        <fullName evidence="1">Histidine phosphotransferase ChpT C-terminal domain-containing protein</fullName>
    </recommendedName>
</protein>
<dbReference type="Gene3D" id="1.10.287.130">
    <property type="match status" value="1"/>
</dbReference>
<evidence type="ECO:0000259" key="1">
    <source>
        <dbReference type="Pfam" id="PF10090"/>
    </source>
</evidence>